<dbReference type="InParanoid" id="A9UNL0"/>
<accession>A9UNL0</accession>
<feature type="region of interest" description="Disordered" evidence="1">
    <location>
        <begin position="374"/>
        <end position="396"/>
    </location>
</feature>
<feature type="signal peptide" evidence="2">
    <location>
        <begin position="1"/>
        <end position="29"/>
    </location>
</feature>
<dbReference type="KEGG" id="mbr:MONBRDRAFT_22631"/>
<dbReference type="Proteomes" id="UP000001357">
    <property type="component" value="Unassembled WGS sequence"/>
</dbReference>
<feature type="compositionally biased region" description="Polar residues" evidence="1">
    <location>
        <begin position="211"/>
        <end position="228"/>
    </location>
</feature>
<name>A9UNL0_MONBE</name>
<dbReference type="RefSeq" id="XP_001742477.1">
    <property type="nucleotide sequence ID" value="XM_001742425.1"/>
</dbReference>
<dbReference type="EMBL" id="CH991543">
    <property type="protein sequence ID" value="EDQ92715.1"/>
    <property type="molecule type" value="Genomic_DNA"/>
</dbReference>
<feature type="compositionally biased region" description="Basic and acidic residues" evidence="1">
    <location>
        <begin position="374"/>
        <end position="383"/>
    </location>
</feature>
<feature type="chain" id="PRO_5002744581" description="Transmembrane protein" evidence="2">
    <location>
        <begin position="30"/>
        <end position="496"/>
    </location>
</feature>
<feature type="compositionally biased region" description="Polar residues" evidence="1">
    <location>
        <begin position="55"/>
        <end position="65"/>
    </location>
</feature>
<evidence type="ECO:0000313" key="4">
    <source>
        <dbReference type="Proteomes" id="UP000001357"/>
    </source>
</evidence>
<reference evidence="3 4" key="1">
    <citation type="journal article" date="2008" name="Nature">
        <title>The genome of the choanoflagellate Monosiga brevicollis and the origin of metazoans.</title>
        <authorList>
            <consortium name="JGI Sequencing"/>
            <person name="King N."/>
            <person name="Westbrook M.J."/>
            <person name="Young S.L."/>
            <person name="Kuo A."/>
            <person name="Abedin M."/>
            <person name="Chapman J."/>
            <person name="Fairclough S."/>
            <person name="Hellsten U."/>
            <person name="Isogai Y."/>
            <person name="Letunic I."/>
            <person name="Marr M."/>
            <person name="Pincus D."/>
            <person name="Putnam N."/>
            <person name="Rokas A."/>
            <person name="Wright K.J."/>
            <person name="Zuzow R."/>
            <person name="Dirks W."/>
            <person name="Good M."/>
            <person name="Goodstein D."/>
            <person name="Lemons D."/>
            <person name="Li W."/>
            <person name="Lyons J.B."/>
            <person name="Morris A."/>
            <person name="Nichols S."/>
            <person name="Richter D.J."/>
            <person name="Salamov A."/>
            <person name="Bork P."/>
            <person name="Lim W.A."/>
            <person name="Manning G."/>
            <person name="Miller W.T."/>
            <person name="McGinnis W."/>
            <person name="Shapiro H."/>
            <person name="Tjian R."/>
            <person name="Grigoriev I.V."/>
            <person name="Rokhsar D."/>
        </authorList>
    </citation>
    <scope>NUCLEOTIDE SEQUENCE [LARGE SCALE GENOMIC DNA]</scope>
    <source>
        <strain evidence="4">MX1 / ATCC 50154</strain>
    </source>
</reference>
<feature type="region of interest" description="Disordered" evidence="1">
    <location>
        <begin position="55"/>
        <end position="75"/>
    </location>
</feature>
<dbReference type="GeneID" id="5887670"/>
<feature type="region of interest" description="Disordered" evidence="1">
    <location>
        <begin position="108"/>
        <end position="157"/>
    </location>
</feature>
<keyword evidence="2" id="KW-0732">Signal</keyword>
<sequence>MRRSQTLIRSAFVLLLTLLFFSMPLRMRGDRASSWPHVHIECVQQVLEGISQATNQRRQSLQGSPNRGRVEQLKRSMSVRTIVDAEYQRERDTVEDTVLSSRASHINLEQDAGPPAKRAKPTSIAPMPSPVLSGGAPTGGPPYRAQPAPLHTSVHHDLGGKAPRLMFMHLLLFPAPTVPRSPSTLRKRQHDLDSGMLSDSQVSDSGWEPGRSSSPVSVATTPDTRGQHQASPFLAPFDPMQQLLAQSPLFQGGRPPPMGLPQFLAVDSPTSDAAAMPNVSHIPVPLSAEAVPAELGDAPCRDVAGTGLLSMTPMVPVTTLAASAVPQMRTIAPDAPAGPEALLLTPNQRAALGVPAAAFRAARPLGRRAELFDGAYESDRTGEESEEREADVSGDLGSDMLEAEDDEAPSVITSTATSTAPAPALALASARPCRSLMDYNRASQPWRAEAFLPTSVQLSSRSSLQSVLSDEMDEGNRPRSASLASDAEGPGPEAPS</sequence>
<evidence type="ECO:0008006" key="5">
    <source>
        <dbReference type="Google" id="ProtNLM"/>
    </source>
</evidence>
<protein>
    <recommendedName>
        <fullName evidence="5">Transmembrane protein</fullName>
    </recommendedName>
</protein>
<organism evidence="3 4">
    <name type="scientific">Monosiga brevicollis</name>
    <name type="common">Choanoflagellate</name>
    <dbReference type="NCBI Taxonomy" id="81824"/>
    <lineage>
        <taxon>Eukaryota</taxon>
        <taxon>Choanoflagellata</taxon>
        <taxon>Craspedida</taxon>
        <taxon>Salpingoecidae</taxon>
        <taxon>Monosiga</taxon>
    </lineage>
</organism>
<gene>
    <name evidence="3" type="ORF">MONBRDRAFT_22631</name>
</gene>
<keyword evidence="4" id="KW-1185">Reference proteome</keyword>
<feature type="region of interest" description="Disordered" evidence="1">
    <location>
        <begin position="458"/>
        <end position="496"/>
    </location>
</feature>
<evidence type="ECO:0000256" key="1">
    <source>
        <dbReference type="SAM" id="MobiDB-lite"/>
    </source>
</evidence>
<evidence type="ECO:0000256" key="2">
    <source>
        <dbReference type="SAM" id="SignalP"/>
    </source>
</evidence>
<evidence type="ECO:0000313" key="3">
    <source>
        <dbReference type="EMBL" id="EDQ92715.1"/>
    </source>
</evidence>
<feature type="compositionally biased region" description="Low complexity" evidence="1">
    <location>
        <begin position="458"/>
        <end position="469"/>
    </location>
</feature>
<proteinExistence type="predicted"/>
<dbReference type="AlphaFoldDB" id="A9UNL0"/>
<feature type="region of interest" description="Disordered" evidence="1">
    <location>
        <begin position="178"/>
        <end position="228"/>
    </location>
</feature>